<proteinExistence type="inferred from homology"/>
<evidence type="ECO:0000256" key="2">
    <source>
        <dbReference type="ARBA" id="ARBA00007590"/>
    </source>
</evidence>
<evidence type="ECO:0000256" key="6">
    <source>
        <dbReference type="SAM" id="Phobius"/>
    </source>
</evidence>
<reference evidence="7" key="2">
    <citation type="submission" date="2025-09" db="UniProtKB">
        <authorList>
            <consortium name="Ensembl"/>
        </authorList>
    </citation>
    <scope>IDENTIFICATION</scope>
</reference>
<dbReference type="GeneTree" id="ENSGT00940000163914"/>
<evidence type="ECO:0000256" key="4">
    <source>
        <dbReference type="ARBA" id="ARBA00022989"/>
    </source>
</evidence>
<keyword evidence="5 6" id="KW-0472">Membrane</keyword>
<evidence type="ECO:0000313" key="7">
    <source>
        <dbReference type="Ensembl" id="ENSMNEP00000006068.1"/>
    </source>
</evidence>
<accession>A0A2K6B3T1</accession>
<name>A0A2K6B3T1_MACNE</name>
<feature type="transmembrane region" description="Helical" evidence="6">
    <location>
        <begin position="6"/>
        <end position="28"/>
    </location>
</feature>
<comment type="similarity">
    <text evidence="2">Belongs to the TMEM14 family.</text>
</comment>
<keyword evidence="4 6" id="KW-1133">Transmembrane helix</keyword>
<evidence type="ECO:0000256" key="1">
    <source>
        <dbReference type="ARBA" id="ARBA00004370"/>
    </source>
</evidence>
<reference evidence="7" key="1">
    <citation type="submission" date="2025-08" db="UniProtKB">
        <authorList>
            <consortium name="Ensembl"/>
        </authorList>
    </citation>
    <scope>IDENTIFICATION</scope>
</reference>
<dbReference type="AlphaFoldDB" id="A0A2K6B3T1"/>
<dbReference type="Proteomes" id="UP000233120">
    <property type="component" value="Unassembled WGS sequence"/>
</dbReference>
<dbReference type="InterPro" id="IPR044890">
    <property type="entry name" value="TMEM14_sf"/>
</dbReference>
<keyword evidence="8" id="KW-1185">Reference proteome</keyword>
<evidence type="ECO:0000256" key="5">
    <source>
        <dbReference type="ARBA" id="ARBA00023136"/>
    </source>
</evidence>
<dbReference type="InterPro" id="IPR005349">
    <property type="entry name" value="TMEM14"/>
</dbReference>
<dbReference type="Ensembl" id="ENSMNET00000029504.1">
    <property type="protein sequence ID" value="ENSMNEP00000006068.1"/>
    <property type="gene ID" value="ENSMNEG00000026858.1"/>
</dbReference>
<dbReference type="GO" id="GO:0016020">
    <property type="term" value="C:membrane"/>
    <property type="evidence" value="ECO:0007669"/>
    <property type="project" value="UniProtKB-SubCell"/>
</dbReference>
<dbReference type="Gene3D" id="1.10.10.1740">
    <property type="entry name" value="Transmembrane protein 14-like"/>
    <property type="match status" value="1"/>
</dbReference>
<dbReference type="Pfam" id="PF03647">
    <property type="entry name" value="Tmemb_14"/>
    <property type="match status" value="1"/>
</dbReference>
<protein>
    <recommendedName>
        <fullName evidence="9">Transmembrane protein 14C</fullName>
    </recommendedName>
</protein>
<feature type="transmembrane region" description="Helical" evidence="6">
    <location>
        <begin position="33"/>
        <end position="49"/>
    </location>
</feature>
<evidence type="ECO:0008006" key="9">
    <source>
        <dbReference type="Google" id="ProtNLM"/>
    </source>
</evidence>
<sequence>MQAWGMPLHWFGFGYTALVVSGGIFGYVKTGRVLSLAAGLLFGSLAGLGSKEGLGFPSCYICYFCWCYGNEILLLWKNHACRFNCRCQFADGRQSWSSYVDDICLEPWSLKFTQSQNKNKN</sequence>
<evidence type="ECO:0000313" key="8">
    <source>
        <dbReference type="Proteomes" id="UP000233120"/>
    </source>
</evidence>
<keyword evidence="3 6" id="KW-0812">Transmembrane</keyword>
<evidence type="ECO:0000256" key="3">
    <source>
        <dbReference type="ARBA" id="ARBA00022692"/>
    </source>
</evidence>
<organism evidence="7 8">
    <name type="scientific">Macaca nemestrina</name>
    <name type="common">Pig-tailed macaque</name>
    <dbReference type="NCBI Taxonomy" id="9545"/>
    <lineage>
        <taxon>Eukaryota</taxon>
        <taxon>Metazoa</taxon>
        <taxon>Chordata</taxon>
        <taxon>Craniata</taxon>
        <taxon>Vertebrata</taxon>
        <taxon>Euteleostomi</taxon>
        <taxon>Mammalia</taxon>
        <taxon>Eutheria</taxon>
        <taxon>Euarchontoglires</taxon>
        <taxon>Primates</taxon>
        <taxon>Haplorrhini</taxon>
        <taxon>Catarrhini</taxon>
        <taxon>Cercopithecidae</taxon>
        <taxon>Cercopithecinae</taxon>
        <taxon>Macaca</taxon>
    </lineage>
</organism>
<feature type="transmembrane region" description="Helical" evidence="6">
    <location>
        <begin position="55"/>
        <end position="76"/>
    </location>
</feature>
<comment type="subcellular location">
    <subcellularLocation>
        <location evidence="1">Membrane</location>
    </subcellularLocation>
</comment>